<protein>
    <recommendedName>
        <fullName evidence="2">DUF7704 domain-containing protein</fullName>
    </recommendedName>
</protein>
<feature type="domain" description="DUF7704" evidence="2">
    <location>
        <begin position="7"/>
        <end position="144"/>
    </location>
</feature>
<keyword evidence="1" id="KW-0472">Membrane</keyword>
<dbReference type="OMA" id="LWFLWVD"/>
<dbReference type="VEuPathDB" id="FungiDB:JI435_143710"/>
<dbReference type="RefSeq" id="XP_001804560.1">
    <property type="nucleotide sequence ID" value="XM_001804508.1"/>
</dbReference>
<name>A0A7U2F6D6_PHANO</name>
<reference evidence="4" key="1">
    <citation type="journal article" date="2021" name="BMC Genomics">
        <title>Chromosome-level genome assembly and manually-curated proteome of model necrotroph Parastagonospora nodorum Sn15 reveals a genome-wide trove of candidate effector homologs, and redundancy of virulence-related functions within an accessory chromosome.</title>
        <authorList>
            <person name="Bertazzoni S."/>
            <person name="Jones D.A.B."/>
            <person name="Phan H.T."/>
            <person name="Tan K.-C."/>
            <person name="Hane J.K."/>
        </authorList>
    </citation>
    <scope>NUCLEOTIDE SEQUENCE [LARGE SCALE GENOMIC DNA]</scope>
    <source>
        <strain evidence="4">SN15 / ATCC MYA-4574 / FGSC 10173)</strain>
    </source>
</reference>
<dbReference type="Proteomes" id="UP000663193">
    <property type="component" value="Chromosome 9"/>
</dbReference>
<dbReference type="OrthoDB" id="5313995at2759"/>
<dbReference type="InterPro" id="IPR056121">
    <property type="entry name" value="DUF7704"/>
</dbReference>
<evidence type="ECO:0000256" key="1">
    <source>
        <dbReference type="SAM" id="Phobius"/>
    </source>
</evidence>
<dbReference type="KEGG" id="pno:SNOG_14371"/>
<evidence type="ECO:0000313" key="4">
    <source>
        <dbReference type="Proteomes" id="UP000663193"/>
    </source>
</evidence>
<evidence type="ECO:0000313" key="3">
    <source>
        <dbReference type="EMBL" id="QRC99461.1"/>
    </source>
</evidence>
<dbReference type="AlphaFoldDB" id="A0A7U2F6D6"/>
<gene>
    <name evidence="3" type="ORF">JI435_143710</name>
</gene>
<dbReference type="PANTHER" id="PTHR37019">
    <property type="entry name" value="CHROMOSOME 1, WHOLE GENOME SHOTGUN SEQUENCE"/>
    <property type="match status" value="1"/>
</dbReference>
<keyword evidence="4" id="KW-1185">Reference proteome</keyword>
<feature type="transmembrane region" description="Helical" evidence="1">
    <location>
        <begin position="127"/>
        <end position="146"/>
    </location>
</feature>
<feature type="transmembrane region" description="Helical" evidence="1">
    <location>
        <begin position="57"/>
        <end position="77"/>
    </location>
</feature>
<keyword evidence="1" id="KW-1133">Transmembrane helix</keyword>
<accession>A0A7U2F6D6</accession>
<organism evidence="3 4">
    <name type="scientific">Phaeosphaeria nodorum (strain SN15 / ATCC MYA-4574 / FGSC 10173)</name>
    <name type="common">Glume blotch fungus</name>
    <name type="synonym">Parastagonospora nodorum</name>
    <dbReference type="NCBI Taxonomy" id="321614"/>
    <lineage>
        <taxon>Eukaryota</taxon>
        <taxon>Fungi</taxon>
        <taxon>Dikarya</taxon>
        <taxon>Ascomycota</taxon>
        <taxon>Pezizomycotina</taxon>
        <taxon>Dothideomycetes</taxon>
        <taxon>Pleosporomycetidae</taxon>
        <taxon>Pleosporales</taxon>
        <taxon>Pleosporineae</taxon>
        <taxon>Phaeosphaeriaceae</taxon>
        <taxon>Parastagonospora</taxon>
    </lineage>
</organism>
<feature type="transmembrane region" description="Helical" evidence="1">
    <location>
        <begin position="12"/>
        <end position="32"/>
    </location>
</feature>
<evidence type="ECO:0000259" key="2">
    <source>
        <dbReference type="Pfam" id="PF24803"/>
    </source>
</evidence>
<keyword evidence="1" id="KW-0812">Transmembrane</keyword>
<sequence>MALRAKIPSGYWYFCTVVDPLLSLSAVILTYFNPPTFMDAGFARDSPYAKITPSHQFLLHQFGGAFAAWIFLMLTMLRETNDMKVWTRFQSALAITDVAVLFSHWKALEAQGRLGFGKLRFEESSNVLLLLAILLIRIGFVAGWGFPKGGAAQKRA</sequence>
<dbReference type="EMBL" id="CP069031">
    <property type="protein sequence ID" value="QRC99461.1"/>
    <property type="molecule type" value="Genomic_DNA"/>
</dbReference>
<proteinExistence type="predicted"/>
<dbReference type="Pfam" id="PF24803">
    <property type="entry name" value="DUF7704"/>
    <property type="match status" value="1"/>
</dbReference>
<dbReference type="PANTHER" id="PTHR37019:SF1">
    <property type="entry name" value="EXPERA DOMAIN-CONTAINING PROTEIN"/>
    <property type="match status" value="1"/>
</dbReference>